<evidence type="ECO:0008006" key="5">
    <source>
        <dbReference type="Google" id="ProtNLM"/>
    </source>
</evidence>
<keyword evidence="4" id="KW-1185">Reference proteome</keyword>
<evidence type="ECO:0000256" key="2">
    <source>
        <dbReference type="SAM" id="SignalP"/>
    </source>
</evidence>
<feature type="transmembrane region" description="Helical" evidence="1">
    <location>
        <begin position="98"/>
        <end position="119"/>
    </location>
</feature>
<keyword evidence="2" id="KW-0732">Signal</keyword>
<reference evidence="3 4" key="1">
    <citation type="journal article" date="2018" name="PLoS ONE">
        <title>The draft genome of Kipferlia bialata reveals reductive genome evolution in fornicate parasites.</title>
        <authorList>
            <person name="Tanifuji G."/>
            <person name="Takabayashi S."/>
            <person name="Kume K."/>
            <person name="Takagi M."/>
            <person name="Nakayama T."/>
            <person name="Kamikawa R."/>
            <person name="Inagaki Y."/>
            <person name="Hashimoto T."/>
        </authorList>
    </citation>
    <scope>NUCLEOTIDE SEQUENCE [LARGE SCALE GENOMIC DNA]</scope>
    <source>
        <strain evidence="3">NY0173</strain>
    </source>
</reference>
<feature type="transmembrane region" description="Helical" evidence="1">
    <location>
        <begin position="66"/>
        <end position="86"/>
    </location>
</feature>
<gene>
    <name evidence="3" type="ORF">KIPB_000922</name>
</gene>
<evidence type="ECO:0000256" key="1">
    <source>
        <dbReference type="SAM" id="Phobius"/>
    </source>
</evidence>
<feature type="signal peptide" evidence="2">
    <location>
        <begin position="1"/>
        <end position="22"/>
    </location>
</feature>
<sequence>MARQCVLLRLSVLLLLLSTCLCLECVAEHTESETDDECVCYDGYTGDLCEENAVFSYLVIYTLTRWWIWVLAVFVVGVGLIVYWAARDEGDILRLQMHVWCHLLVAAWFLVTGTVMAPIYRGPHWLASGIYCCVEWAVLFLPIMLTPMMMTSWTMGQPRYPSKPYLLLSELIMASCYALNFFIGVWLCRESAAEIDDMMTNTGTRGFWACELACSVACFVLGTIVTLANCFFIVFGDPLDDETTAIEEWGRVRAKRALERETARREARHQRLITSRCGRGGDNTTMFEAE</sequence>
<evidence type="ECO:0000313" key="4">
    <source>
        <dbReference type="Proteomes" id="UP000265618"/>
    </source>
</evidence>
<organism evidence="3 4">
    <name type="scientific">Kipferlia bialata</name>
    <dbReference type="NCBI Taxonomy" id="797122"/>
    <lineage>
        <taxon>Eukaryota</taxon>
        <taxon>Metamonada</taxon>
        <taxon>Carpediemonas-like organisms</taxon>
        <taxon>Kipferlia</taxon>
    </lineage>
</organism>
<keyword evidence="1" id="KW-1133">Transmembrane helix</keyword>
<feature type="transmembrane region" description="Helical" evidence="1">
    <location>
        <begin position="206"/>
        <end position="235"/>
    </location>
</feature>
<proteinExistence type="predicted"/>
<accession>A0A9K3CQ05</accession>
<name>A0A9K3CQ05_9EUKA</name>
<feature type="transmembrane region" description="Helical" evidence="1">
    <location>
        <begin position="165"/>
        <end position="186"/>
    </location>
</feature>
<dbReference type="AlphaFoldDB" id="A0A9K3CQ05"/>
<protein>
    <recommendedName>
        <fullName evidence="5">EGF-like domain-containing protein</fullName>
    </recommendedName>
</protein>
<keyword evidence="1" id="KW-0472">Membrane</keyword>
<dbReference type="EMBL" id="BDIP01000116">
    <property type="protein sequence ID" value="GIQ80168.1"/>
    <property type="molecule type" value="Genomic_DNA"/>
</dbReference>
<dbReference type="Proteomes" id="UP000265618">
    <property type="component" value="Unassembled WGS sequence"/>
</dbReference>
<feature type="chain" id="PRO_5039920242" description="EGF-like domain-containing protein" evidence="2">
    <location>
        <begin position="23"/>
        <end position="290"/>
    </location>
</feature>
<feature type="transmembrane region" description="Helical" evidence="1">
    <location>
        <begin position="125"/>
        <end position="145"/>
    </location>
</feature>
<keyword evidence="1" id="KW-0812">Transmembrane</keyword>
<evidence type="ECO:0000313" key="3">
    <source>
        <dbReference type="EMBL" id="GIQ80168.1"/>
    </source>
</evidence>
<comment type="caution">
    <text evidence="3">The sequence shown here is derived from an EMBL/GenBank/DDBJ whole genome shotgun (WGS) entry which is preliminary data.</text>
</comment>